<dbReference type="InterPro" id="IPR029191">
    <property type="entry name" value="Uds1"/>
</dbReference>
<feature type="coiled-coil region" evidence="1">
    <location>
        <begin position="666"/>
        <end position="693"/>
    </location>
</feature>
<feature type="region of interest" description="Disordered" evidence="2">
    <location>
        <begin position="120"/>
        <end position="164"/>
    </location>
</feature>
<feature type="region of interest" description="Disordered" evidence="2">
    <location>
        <begin position="1149"/>
        <end position="1169"/>
    </location>
</feature>
<accession>A0A4U7KMU0</accession>
<dbReference type="Pfam" id="PF15456">
    <property type="entry name" value="Uds1"/>
    <property type="match status" value="1"/>
</dbReference>
<feature type="region of interest" description="Disordered" evidence="2">
    <location>
        <begin position="211"/>
        <end position="273"/>
    </location>
</feature>
<keyword evidence="5" id="KW-1185">Reference proteome</keyword>
<feature type="region of interest" description="Disordered" evidence="2">
    <location>
        <begin position="578"/>
        <end position="600"/>
    </location>
</feature>
<evidence type="ECO:0000313" key="5">
    <source>
        <dbReference type="Proteomes" id="UP000306050"/>
    </source>
</evidence>
<feature type="coiled-coil region" evidence="1">
    <location>
        <begin position="1738"/>
        <end position="1804"/>
    </location>
</feature>
<dbReference type="KEGG" id="sgra:EX895_005773"/>
<feature type="compositionally biased region" description="Polar residues" evidence="2">
    <location>
        <begin position="128"/>
        <end position="154"/>
    </location>
</feature>
<feature type="compositionally biased region" description="Low complexity" evidence="2">
    <location>
        <begin position="223"/>
        <end position="233"/>
    </location>
</feature>
<reference evidence="4 5" key="1">
    <citation type="submission" date="2019-05" db="EMBL/GenBank/DDBJ databases">
        <title>Sporisorium graminicola CBS 10092 draft sequencing and annotation.</title>
        <authorList>
            <person name="Solano-Gonzalez S."/>
            <person name="Caddick M.X."/>
            <person name="Darby A."/>
        </authorList>
    </citation>
    <scope>NUCLEOTIDE SEQUENCE [LARGE SCALE GENOMIC DNA]</scope>
    <source>
        <strain evidence="4 5">CBS 10092</strain>
    </source>
</reference>
<comment type="caution">
    <text evidence="4">The sequence shown here is derived from an EMBL/GenBank/DDBJ whole genome shotgun (WGS) entry which is preliminary data.</text>
</comment>
<gene>
    <name evidence="4" type="ORF">EX895_005773</name>
</gene>
<dbReference type="EMBL" id="SRRM01000020">
    <property type="protein sequence ID" value="TKY85611.1"/>
    <property type="molecule type" value="Genomic_DNA"/>
</dbReference>
<feature type="compositionally biased region" description="Polar residues" evidence="2">
    <location>
        <begin position="414"/>
        <end position="432"/>
    </location>
</feature>
<feature type="domain" description="Up-regulated during septation protein 1" evidence="3">
    <location>
        <begin position="519"/>
        <end position="677"/>
    </location>
</feature>
<feature type="region of interest" description="Disordered" evidence="2">
    <location>
        <begin position="1"/>
        <end position="73"/>
    </location>
</feature>
<feature type="coiled-coil region" evidence="1">
    <location>
        <begin position="1064"/>
        <end position="1091"/>
    </location>
</feature>
<evidence type="ECO:0000256" key="2">
    <source>
        <dbReference type="SAM" id="MobiDB-lite"/>
    </source>
</evidence>
<proteinExistence type="predicted"/>
<feature type="coiled-coil region" evidence="1">
    <location>
        <begin position="965"/>
        <end position="1021"/>
    </location>
</feature>
<feature type="region of interest" description="Disordered" evidence="2">
    <location>
        <begin position="1615"/>
        <end position="1707"/>
    </location>
</feature>
<evidence type="ECO:0000256" key="1">
    <source>
        <dbReference type="SAM" id="Coils"/>
    </source>
</evidence>
<feature type="coiled-coil region" evidence="1">
    <location>
        <begin position="1171"/>
        <end position="1287"/>
    </location>
</feature>
<name>A0A4U7KMU0_9BASI</name>
<feature type="compositionally biased region" description="Low complexity" evidence="2">
    <location>
        <begin position="38"/>
        <end position="51"/>
    </location>
</feature>
<feature type="compositionally biased region" description="Polar residues" evidence="2">
    <location>
        <begin position="13"/>
        <end position="30"/>
    </location>
</feature>
<dbReference type="PANTHER" id="PTHR23159">
    <property type="entry name" value="CENTROSOMAL PROTEIN 2"/>
    <property type="match status" value="1"/>
</dbReference>
<feature type="region of interest" description="Disordered" evidence="2">
    <location>
        <begin position="414"/>
        <end position="491"/>
    </location>
</feature>
<feature type="coiled-coil region" evidence="1">
    <location>
        <begin position="1475"/>
        <end position="1509"/>
    </location>
</feature>
<feature type="compositionally biased region" description="Low complexity" evidence="2">
    <location>
        <begin position="446"/>
        <end position="459"/>
    </location>
</feature>
<sequence length="1822" mass="196494">MLDVARSMARLPSPSNRWTDAPTQLVSSRLEQGARLGSTPSSSIDSTASTSRWPESSLRTHHDSSNAPPPARLERAESFMSTASASSAVFANATITKASTATIRKFGPSDAAAKPIRYTTAKSRHDQGSITPSSSIGRIGSQTTDTTEYQTSPVSAADRSHTTVTTSFDTTVRTPEDHQLHHAFTKFGSSSVSASTSFDAVNMHLAQPKSFFSDSLSGDESTRSLPTTTSPRRTPLDSDMLGLASIPVAGSRRGSDNANSELVPNGSYHPAMSRTSSYQSAMSSLANSAESLPHQHRNFTKSPAGAKHGLGIQTRGPPSTSSQIAEPPLVAARYLPGPALEVVHEARESPYLGSRASQSASTPDMRAPSALTISTSLPLSTEPIWGESSSAGPHVPTDPNFGAMASFSFPSPALTSAGPQSMSRNFAHSGSLSAKFPRSPGSAFHSSNPSIQSSMSNMNGRQALSSSRPSDAGLLQASSWSHAPPSSYGGSVISSTAGTSAMGFSSLNPNNREDMLQRLLLDQARVDCQEYGTLSLEEVAEAKRELKHVERKLQSLRTKLKVEIKIRDAAIALRKAHRTTAASANSPTSSANLAVSPTSPRFPNTLASASTSSSSSSSSFAARSRAFSISASEAKADEDVALATAKVDKVANELFKWSDRATTLRRKLLEHQAATLSERVQHLESDRQVMEEKLPFLTASASFESLAPSASASAIGIARYRDAGHRYQQSADEPYMPRGADDPLRHNRLESDLSAISGFSFLDAPAPEKLRRLGEELEKKRELVRKLELDLDSARDAARRKDQTSDRLTQQLEEQSRERSRAVEELRALNQQLSRQDELTRQAKEHAVKAATADVEQRMQKQFEQKEDALVNAKAEVMAAQRSLADIQSRLDAPEKDAKALQFRAESAERALDEHKRKLEDVQGESKRQRSLGTQDLASLQAELVAAKAAQAKSDTLARERAGMIAELEKQLKQTRSTLDAEKQTLAADHAAATMALEKQLNQLRSELSAENRRRADAEEQLTVSHKKTVDMQSRADQADSKLRELELAVGAERRIMAERDELFHAFERRLESAEKRLQEQDKRCARMLGKLEGREEMDDLLERIKAGAAGVAKKQKTAGQDIAGLLSSLETHIGDLELELARANAQISGSSRDSTTASDAPASTSHDVQLEASIKEVQKWKEEVERLEELLQSEKGKQAEAPAQDRARLQELEAEVLALSEEKKSVKLEQEARNSQLETDLQELSQKFDELEQQGKERVAQLQDKLERLEARNRDLEKQLQNTSSPASPAGSSDALPLRASKVASPLSATFPQQKKGVGNLIDRFGGGGRKVSSELRADDSPAALQACLRSAESLRAMLPDLPAAAKGSADLQALRNAFQASSVLPNSPPAATGSPTSMRSILSAASLQAELDATAERLRSTLAISRAVIDLALEADADKENRTPSERGKEQQQAVVRAEADALSSQQALVTRITSLTAKVKEQTDREKRLKAELAEVRQQLNEARSAQRVPSSPSGLTLGNDSMLGLSTSPARPVLADLLGMPKSLGRTCSNQSMRTLTGEKAVVIPTTGAASLAPPRSPLGIDLLPSPTRSNVSVYSSPSIRYISPFAPSSFEARTPQSQAAELRSTGVDDGVGNVPFSNTSSSNTAETWDSMSLRSASSPSTTHPGLPSSSVSLAGTSQSSAPTQHRTGADASPGNGATPNGMVKRTITLGMDVPQLASRVRELERQLAQTASIRQRADRVVELEAQLREANQAYSKLLDRMDTERVMGTHQKVEMLNELNDAQTKLQTTKAQIQRSQTLSPFVSPMVVTAPLPPPKE</sequence>
<dbReference type="GeneID" id="40728668"/>
<dbReference type="PANTHER" id="PTHR23159:SF31">
    <property type="entry name" value="CENTROSOME-ASSOCIATED PROTEIN CEP250 ISOFORM X1"/>
    <property type="match status" value="1"/>
</dbReference>
<feature type="compositionally biased region" description="Basic and acidic residues" evidence="2">
    <location>
        <begin position="795"/>
        <end position="805"/>
    </location>
</feature>
<feature type="compositionally biased region" description="Low complexity" evidence="2">
    <location>
        <begin position="1149"/>
        <end position="1168"/>
    </location>
</feature>
<feature type="compositionally biased region" description="Low complexity" evidence="2">
    <location>
        <begin position="579"/>
        <end position="592"/>
    </location>
</feature>
<dbReference type="OrthoDB" id="5569911at2759"/>
<keyword evidence="1" id="KW-0175">Coiled coil</keyword>
<protein>
    <recommendedName>
        <fullName evidence="3">Up-regulated during septation protein 1 domain-containing protein</fullName>
    </recommendedName>
</protein>
<evidence type="ECO:0000313" key="4">
    <source>
        <dbReference type="EMBL" id="TKY85611.1"/>
    </source>
</evidence>
<dbReference type="RefSeq" id="XP_029737596.1">
    <property type="nucleotide sequence ID" value="XM_029886365.1"/>
</dbReference>
<feature type="compositionally biased region" description="Polar residues" evidence="2">
    <location>
        <begin position="460"/>
        <end position="469"/>
    </location>
</feature>
<feature type="compositionally biased region" description="Polar residues" evidence="2">
    <location>
        <begin position="1640"/>
        <end position="1691"/>
    </location>
</feature>
<dbReference type="Proteomes" id="UP000306050">
    <property type="component" value="Chromosome SGRAM_7"/>
</dbReference>
<organism evidence="4 5">
    <name type="scientific">Sporisorium graminicola</name>
    <dbReference type="NCBI Taxonomy" id="280036"/>
    <lineage>
        <taxon>Eukaryota</taxon>
        <taxon>Fungi</taxon>
        <taxon>Dikarya</taxon>
        <taxon>Basidiomycota</taxon>
        <taxon>Ustilaginomycotina</taxon>
        <taxon>Ustilaginomycetes</taxon>
        <taxon>Ustilaginales</taxon>
        <taxon>Ustilaginaceae</taxon>
        <taxon>Sporisorium</taxon>
    </lineage>
</organism>
<evidence type="ECO:0000259" key="3">
    <source>
        <dbReference type="Pfam" id="PF15456"/>
    </source>
</evidence>
<feature type="region of interest" description="Disordered" evidence="2">
    <location>
        <begin position="795"/>
        <end position="821"/>
    </location>
</feature>